<evidence type="ECO:0000256" key="2">
    <source>
        <dbReference type="ARBA" id="ARBA00009765"/>
    </source>
</evidence>
<accession>A0A7Z0M624</accession>
<dbReference type="PANTHER" id="PTHR47891:SF1">
    <property type="entry name" value="CORA-MAGNESIUM AND COBALT TRANSPORTER"/>
    <property type="match status" value="1"/>
</dbReference>
<dbReference type="Proteomes" id="UP000589521">
    <property type="component" value="Unassembled WGS sequence"/>
</dbReference>
<feature type="transmembrane region" description="Helical" evidence="7">
    <location>
        <begin position="277"/>
        <end position="296"/>
    </location>
</feature>
<dbReference type="Pfam" id="PF01544">
    <property type="entry name" value="CorA"/>
    <property type="match status" value="1"/>
</dbReference>
<protein>
    <submittedName>
        <fullName evidence="8">Magnesium transporter CorA family protein</fullName>
    </submittedName>
</protein>
<dbReference type="AlphaFoldDB" id="A0A7Z0M624"/>
<feature type="transmembrane region" description="Helical" evidence="7">
    <location>
        <begin position="246"/>
        <end position="265"/>
    </location>
</feature>
<dbReference type="PANTHER" id="PTHR47891">
    <property type="entry name" value="TRANSPORTER-RELATED"/>
    <property type="match status" value="1"/>
</dbReference>
<reference evidence="8 9" key="1">
    <citation type="submission" date="2020-07" db="EMBL/GenBank/DDBJ databases">
        <title>MOT database genomes.</title>
        <authorList>
            <person name="Joseph S."/>
            <person name="Aduse-Opoku J."/>
            <person name="Hashim A."/>
            <person name="Wade W."/>
            <person name="Curtis M."/>
        </authorList>
    </citation>
    <scope>NUCLEOTIDE SEQUENCE [LARGE SCALE GENOMIC DNA]</scope>
    <source>
        <strain evidence="8 9">STR</strain>
    </source>
</reference>
<dbReference type="InterPro" id="IPR047199">
    <property type="entry name" value="CorA-like"/>
</dbReference>
<name>A0A7Z0M624_9STRE</name>
<comment type="caution">
    <text evidence="8">The sequence shown here is derived from an EMBL/GenBank/DDBJ whole genome shotgun (WGS) entry which is preliminary data.</text>
</comment>
<dbReference type="GO" id="GO:0016020">
    <property type="term" value="C:membrane"/>
    <property type="evidence" value="ECO:0007669"/>
    <property type="project" value="UniProtKB-SubCell"/>
</dbReference>
<evidence type="ECO:0000256" key="3">
    <source>
        <dbReference type="ARBA" id="ARBA00022692"/>
    </source>
</evidence>
<evidence type="ECO:0000256" key="4">
    <source>
        <dbReference type="ARBA" id="ARBA00022989"/>
    </source>
</evidence>
<comment type="subcellular location">
    <subcellularLocation>
        <location evidence="1">Membrane</location>
        <topology evidence="1">Multi-pass membrane protein</topology>
    </subcellularLocation>
</comment>
<evidence type="ECO:0000256" key="6">
    <source>
        <dbReference type="SAM" id="Coils"/>
    </source>
</evidence>
<dbReference type="CDD" id="cd12827">
    <property type="entry name" value="EcCorA_ZntB-like_u2"/>
    <property type="match status" value="1"/>
</dbReference>
<evidence type="ECO:0000256" key="1">
    <source>
        <dbReference type="ARBA" id="ARBA00004141"/>
    </source>
</evidence>
<evidence type="ECO:0000313" key="9">
    <source>
        <dbReference type="Proteomes" id="UP000589521"/>
    </source>
</evidence>
<sequence length="303" mass="35333">MIEEQFGKELGYSWIVVRSDRGPLNRQELEDYQLDTELMEYALDKNERAHIEYEAEADRLLLIFNALDPIKEDNHYETTPITLIVQGNQVITIVNEQNYYLIDRIHQHLPYSKITSSYQFLFLILNLVIQEYFPILDEIDREKDRVNSRLRKQTTKGLLLELSDLETGLVYLLTASNQNVLVLEQFRKHPRMSRLTSQELEELEDALIEAQQLLAMSQLESQVLQQLSGAYDTILNNTLNENLTSLNIISILLAVLSLITGFFGMNVPLPWAEEPLAWIWLLLAFLVLWLVLARLLRSIMNRR</sequence>
<comment type="similarity">
    <text evidence="2">Belongs to the CorA metal ion transporter (MIT) (TC 1.A.35) family.</text>
</comment>
<evidence type="ECO:0000313" key="8">
    <source>
        <dbReference type="EMBL" id="NYS96550.1"/>
    </source>
</evidence>
<evidence type="ECO:0000256" key="7">
    <source>
        <dbReference type="SAM" id="Phobius"/>
    </source>
</evidence>
<dbReference type="SUPFAM" id="SSF143865">
    <property type="entry name" value="CorA soluble domain-like"/>
    <property type="match status" value="1"/>
</dbReference>
<keyword evidence="3 7" id="KW-0812">Transmembrane</keyword>
<dbReference type="SUPFAM" id="SSF144083">
    <property type="entry name" value="Magnesium transport protein CorA, transmembrane region"/>
    <property type="match status" value="1"/>
</dbReference>
<keyword evidence="4 7" id="KW-1133">Transmembrane helix</keyword>
<keyword evidence="5 7" id="KW-0472">Membrane</keyword>
<dbReference type="EMBL" id="JACBXX010000122">
    <property type="protein sequence ID" value="NYS96550.1"/>
    <property type="molecule type" value="Genomic_DNA"/>
</dbReference>
<evidence type="ECO:0000256" key="5">
    <source>
        <dbReference type="ARBA" id="ARBA00023136"/>
    </source>
</evidence>
<gene>
    <name evidence="8" type="ORF">HZY94_05075</name>
</gene>
<dbReference type="Gene3D" id="1.20.58.340">
    <property type="entry name" value="Magnesium transport protein CorA, transmembrane region"/>
    <property type="match status" value="2"/>
</dbReference>
<dbReference type="RefSeq" id="WP_179925282.1">
    <property type="nucleotide sequence ID" value="NZ_CATKDJ010000099.1"/>
</dbReference>
<feature type="coiled-coil region" evidence="6">
    <location>
        <begin position="193"/>
        <end position="220"/>
    </location>
</feature>
<proteinExistence type="inferred from homology"/>
<dbReference type="InterPro" id="IPR045863">
    <property type="entry name" value="CorA_TM1_TM2"/>
</dbReference>
<dbReference type="GO" id="GO:0046873">
    <property type="term" value="F:metal ion transmembrane transporter activity"/>
    <property type="evidence" value="ECO:0007669"/>
    <property type="project" value="InterPro"/>
</dbReference>
<organism evidence="8 9">
    <name type="scientific">Streptococcus danieliae</name>
    <dbReference type="NCBI Taxonomy" id="747656"/>
    <lineage>
        <taxon>Bacteria</taxon>
        <taxon>Bacillati</taxon>
        <taxon>Bacillota</taxon>
        <taxon>Bacilli</taxon>
        <taxon>Lactobacillales</taxon>
        <taxon>Streptococcaceae</taxon>
        <taxon>Streptococcus</taxon>
    </lineage>
</organism>
<dbReference type="InterPro" id="IPR045861">
    <property type="entry name" value="CorA_cytoplasmic_dom"/>
</dbReference>
<keyword evidence="6" id="KW-0175">Coiled coil</keyword>
<dbReference type="InterPro" id="IPR002523">
    <property type="entry name" value="MgTranspt_CorA/ZnTranspt_ZntB"/>
</dbReference>